<keyword evidence="2" id="KW-1185">Reference proteome</keyword>
<dbReference type="RefSeq" id="WP_259831447.1">
    <property type="nucleotide sequence ID" value="NZ_JANZQH010000013.1"/>
</dbReference>
<name>A0ABT2IMH3_9FLAO</name>
<dbReference type="Pfam" id="PF07505">
    <property type="entry name" value="DUF5131"/>
    <property type="match status" value="1"/>
</dbReference>
<organism evidence="1 2">
    <name type="scientific">Chryseobacterium pyrolae</name>
    <dbReference type="NCBI Taxonomy" id="2987481"/>
    <lineage>
        <taxon>Bacteria</taxon>
        <taxon>Pseudomonadati</taxon>
        <taxon>Bacteroidota</taxon>
        <taxon>Flavobacteriia</taxon>
        <taxon>Flavobacteriales</taxon>
        <taxon>Weeksellaceae</taxon>
        <taxon>Chryseobacterium group</taxon>
        <taxon>Chryseobacterium</taxon>
    </lineage>
</organism>
<dbReference type="InterPro" id="IPR011101">
    <property type="entry name" value="DUF5131"/>
</dbReference>
<gene>
    <name evidence="1" type="ORF">NZD88_19865</name>
</gene>
<evidence type="ECO:0000313" key="1">
    <source>
        <dbReference type="EMBL" id="MCT2409816.1"/>
    </source>
</evidence>
<comment type="caution">
    <text evidence="1">The sequence shown here is derived from an EMBL/GenBank/DDBJ whole genome shotgun (WGS) entry which is preliminary data.</text>
</comment>
<dbReference type="Proteomes" id="UP001142057">
    <property type="component" value="Unassembled WGS sequence"/>
</dbReference>
<reference evidence="1" key="1">
    <citation type="submission" date="2022-08" db="EMBL/GenBank/DDBJ databases">
        <title>Chryseobacterium antibioticum,isolated from the rhizosphere soil of Pyrola in Tibet.</title>
        <authorList>
            <person name="Kan Y."/>
        </authorList>
    </citation>
    <scope>NUCLEOTIDE SEQUENCE</scope>
    <source>
        <strain evidence="1">Pc2-12</strain>
    </source>
</reference>
<dbReference type="EMBL" id="JANZQH010000013">
    <property type="protein sequence ID" value="MCT2409816.1"/>
    <property type="molecule type" value="Genomic_DNA"/>
</dbReference>
<protein>
    <submittedName>
        <fullName evidence="1">Phage Gp37/Gp68 family protein</fullName>
    </submittedName>
</protein>
<evidence type="ECO:0000313" key="2">
    <source>
        <dbReference type="Proteomes" id="UP001142057"/>
    </source>
</evidence>
<accession>A0ABT2IMH3</accession>
<sequence length="55" mass="6461">MNLKGIDWIIVSGESGRKPRTIKEEWVTDMKNQCLEAEISFFFKQWGRTNKKKTG</sequence>
<proteinExistence type="predicted"/>